<reference evidence="2" key="1">
    <citation type="journal article" date="2019" name="Int. J. Syst. Evol. Microbiol.">
        <title>The Global Catalogue of Microorganisms (GCM) 10K type strain sequencing project: providing services to taxonomists for standard genome sequencing and annotation.</title>
        <authorList>
            <consortium name="The Broad Institute Genomics Platform"/>
            <consortium name="The Broad Institute Genome Sequencing Center for Infectious Disease"/>
            <person name="Wu L."/>
            <person name="Ma J."/>
        </authorList>
    </citation>
    <scope>NUCLEOTIDE SEQUENCE [LARGE SCALE GENOMIC DNA]</scope>
    <source>
        <strain evidence="2">NBRC 103632</strain>
    </source>
</reference>
<sequence>MAQGRPFDPLASRTAISQVLARDASRLGALYKDIHQHPELAFEEKVTAAKLAPQMRDVGFTVT</sequence>
<keyword evidence="2" id="KW-1185">Reference proteome</keyword>
<evidence type="ECO:0008006" key="3">
    <source>
        <dbReference type="Google" id="ProtNLM"/>
    </source>
</evidence>
<dbReference type="EMBL" id="JBHSFZ010000058">
    <property type="protein sequence ID" value="MFC4595685.1"/>
    <property type="molecule type" value="Genomic_DNA"/>
</dbReference>
<proteinExistence type="predicted"/>
<dbReference type="SUPFAM" id="SSF53187">
    <property type="entry name" value="Zn-dependent exopeptidases"/>
    <property type="match status" value="1"/>
</dbReference>
<protein>
    <recommendedName>
        <fullName evidence="3">Amidohydrolase</fullName>
    </recommendedName>
</protein>
<accession>A0ABV9F4G1</accession>
<evidence type="ECO:0000313" key="1">
    <source>
        <dbReference type="EMBL" id="MFC4595685.1"/>
    </source>
</evidence>
<organism evidence="1 2">
    <name type="scientific">Sphingobium tyrosinilyticum</name>
    <dbReference type="NCBI Taxonomy" id="2715436"/>
    <lineage>
        <taxon>Bacteria</taxon>
        <taxon>Pseudomonadati</taxon>
        <taxon>Pseudomonadota</taxon>
        <taxon>Alphaproteobacteria</taxon>
        <taxon>Sphingomonadales</taxon>
        <taxon>Sphingomonadaceae</taxon>
        <taxon>Sphingobium</taxon>
    </lineage>
</organism>
<evidence type="ECO:0000313" key="2">
    <source>
        <dbReference type="Proteomes" id="UP001595957"/>
    </source>
</evidence>
<dbReference type="Gene3D" id="3.40.630.10">
    <property type="entry name" value="Zn peptidases"/>
    <property type="match status" value="1"/>
</dbReference>
<comment type="caution">
    <text evidence="1">The sequence shown here is derived from an EMBL/GenBank/DDBJ whole genome shotgun (WGS) entry which is preliminary data.</text>
</comment>
<name>A0ABV9F4G1_9SPHN</name>
<gene>
    <name evidence="1" type="ORF">ACFO3E_16105</name>
</gene>
<dbReference type="RefSeq" id="WP_380806169.1">
    <property type="nucleotide sequence ID" value="NZ_JBHSFZ010000058.1"/>
</dbReference>
<dbReference type="Proteomes" id="UP001595957">
    <property type="component" value="Unassembled WGS sequence"/>
</dbReference>